<evidence type="ECO:0000256" key="1">
    <source>
        <dbReference type="ARBA" id="ARBA00009013"/>
    </source>
</evidence>
<feature type="domain" description="STAS" evidence="3">
    <location>
        <begin position="14"/>
        <end position="112"/>
    </location>
</feature>
<dbReference type="STRING" id="872965.SE16_01785"/>
<dbReference type="PROSITE" id="PS50801">
    <property type="entry name" value="STAS"/>
    <property type="match status" value="1"/>
</dbReference>
<proteinExistence type="inferred from homology"/>
<dbReference type="Gene3D" id="3.30.750.24">
    <property type="entry name" value="STAS domain"/>
    <property type="match status" value="1"/>
</dbReference>
<reference evidence="5 7" key="2">
    <citation type="submission" date="2015-07" db="EMBL/GenBank/DDBJ databases">
        <title>Whole genome sequence of Ardenticatena maritima DSM 23922.</title>
        <authorList>
            <person name="Hemp J."/>
            <person name="Ward L.M."/>
            <person name="Pace L.A."/>
            <person name="Fischer W.W."/>
        </authorList>
    </citation>
    <scope>NUCLEOTIDE SEQUENCE [LARGE SCALE GENOMIC DNA]</scope>
    <source>
        <strain evidence="5 7">110S</strain>
    </source>
</reference>
<dbReference type="OrthoDB" id="9793697at2"/>
<dbReference type="RefSeq" id="WP_054494437.1">
    <property type="nucleotide sequence ID" value="NZ_BBZA01000308.1"/>
</dbReference>
<name>A0A0M8KCE7_9CHLR</name>
<dbReference type="SUPFAM" id="SSF52091">
    <property type="entry name" value="SpoIIaa-like"/>
    <property type="match status" value="1"/>
</dbReference>
<dbReference type="EMBL" id="LGKN01000003">
    <property type="protein sequence ID" value="KPL89244.1"/>
    <property type="molecule type" value="Genomic_DNA"/>
</dbReference>
<reference evidence="6" key="3">
    <citation type="submission" date="2015-08" db="EMBL/GenBank/DDBJ databases">
        <title>Draft Genome Sequence of a Heterotrophic Facultative Anaerobic Bacterium Ardenticatena maritima Strain 110S.</title>
        <authorList>
            <person name="Kawaichi S."/>
            <person name="Yoshida T."/>
            <person name="Sako Y."/>
            <person name="Nakamura R."/>
        </authorList>
    </citation>
    <scope>NUCLEOTIDE SEQUENCE [LARGE SCALE GENOMIC DNA]</scope>
    <source>
        <strain evidence="6">110S</strain>
    </source>
</reference>
<reference evidence="4 6" key="1">
    <citation type="journal article" date="2015" name="Genome Announc.">
        <title>Draft Genome Sequence of a Heterotrophic Facultative Anaerobic Thermophilic Bacterium, Ardenticatena maritima Strain 110ST.</title>
        <authorList>
            <person name="Kawaichi S."/>
            <person name="Yoshida T."/>
            <person name="Sako Y."/>
            <person name="Nakamura R."/>
        </authorList>
    </citation>
    <scope>NUCLEOTIDE SEQUENCE [LARGE SCALE GENOMIC DNA]</scope>
    <source>
        <strain evidence="4 6">110S</strain>
    </source>
</reference>
<dbReference type="CDD" id="cd07043">
    <property type="entry name" value="STAS_anti-anti-sigma_factors"/>
    <property type="match status" value="1"/>
</dbReference>
<dbReference type="InParanoid" id="A0A0M8KCE7"/>
<gene>
    <name evidence="4" type="primary">rsbV</name>
    <name evidence="4" type="ORF">ARMA_3119</name>
    <name evidence="5" type="ORF">SE16_01785</name>
</gene>
<comment type="similarity">
    <text evidence="1 2">Belongs to the anti-sigma-factor antagonist family.</text>
</comment>
<dbReference type="Proteomes" id="UP000037784">
    <property type="component" value="Unassembled WGS sequence"/>
</dbReference>
<dbReference type="PANTHER" id="PTHR33495">
    <property type="entry name" value="ANTI-SIGMA FACTOR ANTAGONIST TM_1081-RELATED-RELATED"/>
    <property type="match status" value="1"/>
</dbReference>
<comment type="caution">
    <text evidence="4">The sequence shown here is derived from an EMBL/GenBank/DDBJ whole genome shotgun (WGS) entry which is preliminary data.</text>
</comment>
<evidence type="ECO:0000313" key="6">
    <source>
        <dbReference type="Proteomes" id="UP000037784"/>
    </source>
</evidence>
<dbReference type="EMBL" id="BBZA01000308">
    <property type="protein sequence ID" value="GAP64696.1"/>
    <property type="molecule type" value="Genomic_DNA"/>
</dbReference>
<dbReference type="InterPro" id="IPR036513">
    <property type="entry name" value="STAS_dom_sf"/>
</dbReference>
<dbReference type="InterPro" id="IPR002645">
    <property type="entry name" value="STAS_dom"/>
</dbReference>
<dbReference type="AlphaFoldDB" id="A0A0M8KCE7"/>
<dbReference type="InterPro" id="IPR003658">
    <property type="entry name" value="Anti-sigma_ant"/>
</dbReference>
<dbReference type="FunCoup" id="A0A0M8KCE7">
    <property type="interactions" value="207"/>
</dbReference>
<dbReference type="NCBIfam" id="TIGR00377">
    <property type="entry name" value="ant_ant_sig"/>
    <property type="match status" value="1"/>
</dbReference>
<evidence type="ECO:0000313" key="5">
    <source>
        <dbReference type="EMBL" id="KPL89244.1"/>
    </source>
</evidence>
<protein>
    <recommendedName>
        <fullName evidence="2">Anti-sigma factor antagonist</fullName>
    </recommendedName>
</protein>
<dbReference type="Pfam" id="PF01740">
    <property type="entry name" value="STAS"/>
    <property type="match status" value="1"/>
</dbReference>
<organism evidence="4 6">
    <name type="scientific">Ardenticatena maritima</name>
    <dbReference type="NCBI Taxonomy" id="872965"/>
    <lineage>
        <taxon>Bacteria</taxon>
        <taxon>Bacillati</taxon>
        <taxon>Chloroflexota</taxon>
        <taxon>Ardenticatenia</taxon>
        <taxon>Ardenticatenales</taxon>
        <taxon>Ardenticatenaceae</taxon>
        <taxon>Ardenticatena</taxon>
    </lineage>
</organism>
<evidence type="ECO:0000313" key="4">
    <source>
        <dbReference type="EMBL" id="GAP64696.1"/>
    </source>
</evidence>
<sequence>MSIAVKEHVVRTAVVTLTERLDAFNAPDVRERLYALLDEGVTRFVLDLRDVPFMDSAGMAVIVSLLKRAREKGGDVKLVWPYHEAARRILHLTKFDRVFDIAETPEEALQRF</sequence>
<evidence type="ECO:0000259" key="3">
    <source>
        <dbReference type="PROSITE" id="PS50801"/>
    </source>
</evidence>
<evidence type="ECO:0000313" key="7">
    <source>
        <dbReference type="Proteomes" id="UP000050502"/>
    </source>
</evidence>
<accession>A0A0M8KCE7</accession>
<dbReference type="GO" id="GO:0043856">
    <property type="term" value="F:anti-sigma factor antagonist activity"/>
    <property type="evidence" value="ECO:0007669"/>
    <property type="project" value="InterPro"/>
</dbReference>
<keyword evidence="6" id="KW-1185">Reference proteome</keyword>
<evidence type="ECO:0000256" key="2">
    <source>
        <dbReference type="RuleBase" id="RU003749"/>
    </source>
</evidence>
<dbReference type="Proteomes" id="UP000050502">
    <property type="component" value="Unassembled WGS sequence"/>
</dbReference>